<dbReference type="STRING" id="475255.SAMN04488101_102157"/>
<gene>
    <name evidence="3" type="ORF">SAMN04488101_102157</name>
</gene>
<reference evidence="3 4" key="1">
    <citation type="submission" date="2017-04" db="EMBL/GenBank/DDBJ databases">
        <authorList>
            <person name="Afonso C.L."/>
            <person name="Miller P.J."/>
            <person name="Scott M.A."/>
            <person name="Spackman E."/>
            <person name="Goraichik I."/>
            <person name="Dimitrov K.M."/>
            <person name="Suarez D.L."/>
            <person name="Swayne D.E."/>
        </authorList>
    </citation>
    <scope>NUCLEOTIDE SEQUENCE [LARGE SCALE GENOMIC DNA]</scope>
    <source>
        <strain evidence="3 4">DSM 19625</strain>
    </source>
</reference>
<dbReference type="Proteomes" id="UP000192678">
    <property type="component" value="Unassembled WGS sequence"/>
</dbReference>
<organism evidence="3 4">
    <name type="scientific">Pedobacter nyackensis</name>
    <dbReference type="NCBI Taxonomy" id="475255"/>
    <lineage>
        <taxon>Bacteria</taxon>
        <taxon>Pseudomonadati</taxon>
        <taxon>Bacteroidota</taxon>
        <taxon>Sphingobacteriia</taxon>
        <taxon>Sphingobacteriales</taxon>
        <taxon>Sphingobacteriaceae</taxon>
        <taxon>Pedobacter</taxon>
    </lineage>
</organism>
<dbReference type="InterPro" id="IPR012334">
    <property type="entry name" value="Pectin_lyas_fold"/>
</dbReference>
<evidence type="ECO:0000313" key="3">
    <source>
        <dbReference type="EMBL" id="SMC68401.1"/>
    </source>
</evidence>
<proteinExistence type="predicted"/>
<dbReference type="Gene3D" id="2.60.40.10">
    <property type="entry name" value="Immunoglobulins"/>
    <property type="match status" value="1"/>
</dbReference>
<feature type="domain" description="BACON" evidence="2">
    <location>
        <begin position="64"/>
        <end position="119"/>
    </location>
</feature>
<dbReference type="RefSeq" id="WP_084287696.1">
    <property type="nucleotide sequence ID" value="NZ_FWYB01000002.1"/>
</dbReference>
<dbReference type="OrthoDB" id="8440781at2"/>
<evidence type="ECO:0000313" key="4">
    <source>
        <dbReference type="Proteomes" id="UP000192678"/>
    </source>
</evidence>
<dbReference type="InterPro" id="IPR024361">
    <property type="entry name" value="BACON"/>
</dbReference>
<evidence type="ECO:0000259" key="2">
    <source>
        <dbReference type="Pfam" id="PF13004"/>
    </source>
</evidence>
<name>A0A1W2B6K6_9SPHI</name>
<protein>
    <submittedName>
        <fullName evidence="3">Putative binding domain-containing protein, N-terminal</fullName>
    </submittedName>
</protein>
<dbReference type="InterPro" id="IPR006626">
    <property type="entry name" value="PbH1"/>
</dbReference>
<dbReference type="InterPro" id="IPR013783">
    <property type="entry name" value="Ig-like_fold"/>
</dbReference>
<dbReference type="EMBL" id="FWYB01000002">
    <property type="protein sequence ID" value="SMC68401.1"/>
    <property type="molecule type" value="Genomic_DNA"/>
</dbReference>
<dbReference type="Gene3D" id="2.160.20.10">
    <property type="entry name" value="Single-stranded right-handed beta-helix, Pectin lyase-like"/>
    <property type="match status" value="1"/>
</dbReference>
<keyword evidence="1" id="KW-0732">Signal</keyword>
<feature type="chain" id="PRO_5010706975" evidence="1">
    <location>
        <begin position="29"/>
        <end position="586"/>
    </location>
</feature>
<dbReference type="InterPro" id="IPR011050">
    <property type="entry name" value="Pectin_lyase_fold/virulence"/>
</dbReference>
<accession>A0A1W2B6K6</accession>
<dbReference type="SUPFAM" id="SSF51126">
    <property type="entry name" value="Pectin lyase-like"/>
    <property type="match status" value="1"/>
</dbReference>
<dbReference type="SMART" id="SM00710">
    <property type="entry name" value="PbH1"/>
    <property type="match status" value="7"/>
</dbReference>
<dbReference type="PROSITE" id="PS51257">
    <property type="entry name" value="PROKAR_LIPOPROTEIN"/>
    <property type="match status" value="1"/>
</dbReference>
<dbReference type="Pfam" id="PF13004">
    <property type="entry name" value="BACON"/>
    <property type="match status" value="1"/>
</dbReference>
<feature type="signal peptide" evidence="1">
    <location>
        <begin position="1"/>
        <end position="28"/>
    </location>
</feature>
<keyword evidence="4" id="KW-1185">Reference proteome</keyword>
<dbReference type="AlphaFoldDB" id="A0A1W2B6K6"/>
<dbReference type="CDD" id="cd14948">
    <property type="entry name" value="BACON"/>
    <property type="match status" value="1"/>
</dbReference>
<evidence type="ECO:0000256" key="1">
    <source>
        <dbReference type="SAM" id="SignalP"/>
    </source>
</evidence>
<sequence>MKAYLNRTCSFLLLLAMIAITGCRKVDAEGFSPDDPDLSFKTETMEVGSEATELEIEIKSNLPWRVKSDADWLSFVSANGTGNGTFKISVAKNKTTIARTAEISAWVTDGYKKVLKITQLAGDAPPDFTRHFYVRANGSSIADGLSWQQATTLDNALDQANDGDFIYVAAGTYKPGTTLSNGTVTDAKENTFEIRTNVQISGGYAENAQTGDQPNPQLYPTILSGNLGSSKARHVVAITAPLADGKKVVLRGLTIKEGEAGGTGSVVINGASFSRAHGGGMIIGNTLAEIENCNIINNTTNNHAPGLYVTERAVLTLKNCNISGNTGNIAASNGGGIWNDGSTIYMYNTSVNGNRVGGVGAGVYAIHTTRPSVTQMFNVTISNNVTGIYGANSAAAGYYGRERSEGLMLNCTVSGNAAGGNAAGGGIVLYGSAKLDVINSTITNNSGAVNATTAGGSGINVTTTGTNVLNLYNSIVSGNKGAFGQIVGTITTKSAVAIGDQVYDNNEALVPNAVFDAAILGPLANNGGNTQTVLLLNNTNPATQYGMSLLQLQLLAIKQQLDDSIITKDQRGQDRKGKTTMGSTVN</sequence>